<comment type="caution">
    <text evidence="2">The sequence shown here is derived from an EMBL/GenBank/DDBJ whole genome shotgun (WGS) entry which is preliminary data.</text>
</comment>
<keyword evidence="1" id="KW-0812">Transmembrane</keyword>
<sequence length="185" mass="21405">MVNSQKIVKNKIVWFLVVMIVICIVIWFVWPKTIVFGWVKIVVDSKHVIHKIGKNIIINRNKNSLDKPFVSLCNIGTISESTIEKYLESPEVKQGSLPVVPGLPTILNQNVSFYNVNEMVELNIPYLPLCFGALYNGNLLKPDDLFSAHKAYLFMVNNELYEMIYFYDTENFVELNQIIKRIYSI</sequence>
<accession>A0A2M7BQT0</accession>
<keyword evidence="1" id="KW-0472">Membrane</keyword>
<name>A0A2M7BQT0_9BACT</name>
<dbReference type="Proteomes" id="UP000229191">
    <property type="component" value="Unassembled WGS sequence"/>
</dbReference>
<gene>
    <name evidence="2" type="ORF">COS53_00215</name>
</gene>
<proteinExistence type="predicted"/>
<organism evidence="2 3">
    <name type="scientific">Candidatus Shapirobacteria bacterium CG03_land_8_20_14_0_80_35_14</name>
    <dbReference type="NCBI Taxonomy" id="1974878"/>
    <lineage>
        <taxon>Bacteria</taxon>
        <taxon>Candidatus Shapironibacteriota</taxon>
    </lineage>
</organism>
<feature type="transmembrane region" description="Helical" evidence="1">
    <location>
        <begin position="12"/>
        <end position="30"/>
    </location>
</feature>
<dbReference type="AlphaFoldDB" id="A0A2M7BQT0"/>
<dbReference type="EMBL" id="PEVB01000008">
    <property type="protein sequence ID" value="PIV07853.1"/>
    <property type="molecule type" value="Genomic_DNA"/>
</dbReference>
<reference evidence="3" key="1">
    <citation type="submission" date="2017-09" db="EMBL/GenBank/DDBJ databases">
        <title>Depth-based differentiation of microbial function through sediment-hosted aquifers and enrichment of novel symbionts in the deep terrestrial subsurface.</title>
        <authorList>
            <person name="Probst A.J."/>
            <person name="Ladd B."/>
            <person name="Jarett J.K."/>
            <person name="Geller-Mcgrath D.E."/>
            <person name="Sieber C.M.K."/>
            <person name="Emerson J.B."/>
            <person name="Anantharaman K."/>
            <person name="Thomas B.C."/>
            <person name="Malmstrom R."/>
            <person name="Stieglmeier M."/>
            <person name="Klingl A."/>
            <person name="Woyke T."/>
            <person name="Ryan C.M."/>
            <person name="Banfield J.F."/>
        </authorList>
    </citation>
    <scope>NUCLEOTIDE SEQUENCE [LARGE SCALE GENOMIC DNA]</scope>
</reference>
<protein>
    <submittedName>
        <fullName evidence="2">Uncharacterized protein</fullName>
    </submittedName>
</protein>
<evidence type="ECO:0000313" key="2">
    <source>
        <dbReference type="EMBL" id="PIV07853.1"/>
    </source>
</evidence>
<evidence type="ECO:0000256" key="1">
    <source>
        <dbReference type="SAM" id="Phobius"/>
    </source>
</evidence>
<keyword evidence="1" id="KW-1133">Transmembrane helix</keyword>
<evidence type="ECO:0000313" key="3">
    <source>
        <dbReference type="Proteomes" id="UP000229191"/>
    </source>
</evidence>